<protein>
    <submittedName>
        <fullName evidence="1">Uncharacterized protein</fullName>
    </submittedName>
</protein>
<proteinExistence type="predicted"/>
<dbReference type="EMBL" id="CP013926">
    <property type="protein sequence ID" value="AMJ74918.1"/>
    <property type="molecule type" value="Genomic_DNA"/>
</dbReference>
<evidence type="ECO:0000313" key="1">
    <source>
        <dbReference type="EMBL" id="AMJ74918.1"/>
    </source>
</evidence>
<gene>
    <name evidence="1" type="ORF">AVL57_13655</name>
</gene>
<organism evidence="1 2">
    <name type="scientific">Alteromonas stellipolaris</name>
    <dbReference type="NCBI Taxonomy" id="233316"/>
    <lineage>
        <taxon>Bacteria</taxon>
        <taxon>Pseudomonadati</taxon>
        <taxon>Pseudomonadota</taxon>
        <taxon>Gammaproteobacteria</taxon>
        <taxon>Alteromonadales</taxon>
        <taxon>Alteromonadaceae</taxon>
        <taxon>Alteromonas/Salinimonas group</taxon>
        <taxon>Alteromonas</taxon>
    </lineage>
</organism>
<dbReference type="Proteomes" id="UP000056750">
    <property type="component" value="Chromosome"/>
</dbReference>
<dbReference type="RefSeq" id="WP_057790902.1">
    <property type="nucleotide sequence ID" value="NZ_CP013926.1"/>
</dbReference>
<evidence type="ECO:0000313" key="2">
    <source>
        <dbReference type="Proteomes" id="UP000056750"/>
    </source>
</evidence>
<sequence>MNIRYINREISSLHVDKLKYGDLQIDCDAALPNVLNVKTKLPLCCKICGAKSCGPGQYQSLDNLRAVKEGHLGTGCVICKTIAVTREVCDTFLKKNNLGMSFIVESFDVSSLSVQLFDEESRLKFGKPIKHTEIRNIAYGNRELCYSKQLEMVRGDVAPLVKEFKAKFPSADVCYLGYYRPTRTRARLHFFNVYIPAKYLYRYPEGQNLNEVPASELRKILKYQKTDEDTVLSFKEECAAHNGTYLRCLGRQGNIDPTHKRGSALYFEYKTQTGDIKHNTLTKARECNFQQTARTGERLILAIMKGLYPSGKWLSNVRPWWNTAPMFGQEDRQIRLEIDVINDLLKIAIERQSKWHTDVVDPRRCPTQVERYSFYDPIKRNNAEKAGYTFIEIESPGVDSKVLLAEIEEKLGIQATSEQLERVEEEVNFTKQYGYRQYREEFLNVLSEAKCSLVLPDKDALLSPDDEVTIQMACGHTNTNTMRYFKQGNGLHGCRQCISKDNALRQQVEREDKIKKGLGEVWNKLSEDIQRQLIVSTLKSKITCPFCQTKLTIGISTNELIEHLTRNDGFYCIHCHNSGTPLTNDPHLAGTIYQWKEKIMEVISTTGWGNPEKWYTYTSILEDAAPSESSEGRIVVTLTCLKGHEQSKTLNQWKKTFGSVKRKAKKQYCDNCYSLPPGKTYDEDVHIKRMRTFHPNASFVDGVEPRGLVAFRCNEVTVIGIHTIEHPIYYESLNKLSQKSEKNDPSNFSYCLCCAVTEGKTTPGNKKHIEHLLARLKLRAAYIAYRLGLKSLESVSIKSKVDNRTEGEINSSDKIIVQCHKVNHSPFESTPNNLFSPYEKGYCPQCLKDIGVKKFRDICEIY</sequence>
<keyword evidence="2" id="KW-1185">Reference proteome</keyword>
<name>A0ABM5YK85_9ALTE</name>
<reference evidence="1 2" key="1">
    <citation type="submission" date="2015-12" db="EMBL/GenBank/DDBJ databases">
        <title>Intraspecies pangenome expansion in the marine bacterium Alteromonas.</title>
        <authorList>
            <person name="Lopez-Perez M."/>
            <person name="Rodriguez-Valera F."/>
        </authorList>
    </citation>
    <scope>NUCLEOTIDE SEQUENCE [LARGE SCALE GENOMIC DNA]</scope>
    <source>
        <strain evidence="1 2">LMG 21861</strain>
    </source>
</reference>
<accession>A0ABM5YK85</accession>